<feature type="domain" description="Protein kinase" evidence="6">
    <location>
        <begin position="11"/>
        <end position="269"/>
    </location>
</feature>
<dbReference type="GO" id="GO:0005524">
    <property type="term" value="F:ATP binding"/>
    <property type="evidence" value="ECO:0007669"/>
    <property type="project" value="UniProtKB-KW"/>
</dbReference>
<keyword evidence="2" id="KW-0808">Transferase</keyword>
<dbReference type="InterPro" id="IPR011992">
    <property type="entry name" value="EF-hand-dom_pair"/>
</dbReference>
<dbReference type="InterPro" id="IPR050205">
    <property type="entry name" value="CDPK_Ser/Thr_kinases"/>
</dbReference>
<dbReference type="AlphaFoldDB" id="A0A7S1A7H3"/>
<evidence type="ECO:0000259" key="6">
    <source>
        <dbReference type="PROSITE" id="PS50011"/>
    </source>
</evidence>
<dbReference type="InterPro" id="IPR000719">
    <property type="entry name" value="Prot_kinase_dom"/>
</dbReference>
<gene>
    <name evidence="7" type="ORF">NSCI0253_LOCUS18921</name>
</gene>
<dbReference type="PANTHER" id="PTHR24349">
    <property type="entry name" value="SERINE/THREONINE-PROTEIN KINASE"/>
    <property type="match status" value="1"/>
</dbReference>
<dbReference type="Pfam" id="PF00069">
    <property type="entry name" value="Pkinase"/>
    <property type="match status" value="1"/>
</dbReference>
<dbReference type="SUPFAM" id="SSF56112">
    <property type="entry name" value="Protein kinase-like (PK-like)"/>
    <property type="match status" value="1"/>
</dbReference>
<dbReference type="GO" id="GO:0004713">
    <property type="term" value="F:protein tyrosine kinase activity"/>
    <property type="evidence" value="ECO:0007669"/>
    <property type="project" value="InterPro"/>
</dbReference>
<keyword evidence="3" id="KW-0547">Nucleotide-binding</keyword>
<dbReference type="Gene3D" id="1.10.510.10">
    <property type="entry name" value="Transferase(Phosphotransferase) domain 1"/>
    <property type="match status" value="1"/>
</dbReference>
<dbReference type="SMART" id="SM00219">
    <property type="entry name" value="TyrKc"/>
    <property type="match status" value="1"/>
</dbReference>
<dbReference type="Gene3D" id="3.30.200.20">
    <property type="entry name" value="Phosphorylase Kinase, domain 1"/>
    <property type="match status" value="1"/>
</dbReference>
<dbReference type="InterPro" id="IPR020635">
    <property type="entry name" value="Tyr_kinase_cat_dom"/>
</dbReference>
<evidence type="ECO:0000256" key="1">
    <source>
        <dbReference type="ARBA" id="ARBA00022527"/>
    </source>
</evidence>
<organism evidence="7">
    <name type="scientific">Noctiluca scintillans</name>
    <name type="common">Sea sparkle</name>
    <name type="synonym">Red tide dinoflagellate</name>
    <dbReference type="NCBI Taxonomy" id="2966"/>
    <lineage>
        <taxon>Eukaryota</taxon>
        <taxon>Sar</taxon>
        <taxon>Alveolata</taxon>
        <taxon>Dinophyceae</taxon>
        <taxon>Noctilucales</taxon>
        <taxon>Noctilucaceae</taxon>
        <taxon>Noctiluca</taxon>
    </lineage>
</organism>
<dbReference type="GO" id="GO:0004674">
    <property type="term" value="F:protein serine/threonine kinase activity"/>
    <property type="evidence" value="ECO:0007669"/>
    <property type="project" value="UniProtKB-KW"/>
</dbReference>
<sequence>MKRPRAIDRAYIFEYDVGQWAFGTIQVLQCRETGALKSCKTVPKSILGRSSAHMFPNLKKLEQLQHPHVSTINTLEDEHCLYIISEFTEGGDVQDWMERLEEAQCQLQEKTCATYVRQLILGLTHCHALGIYHRDLRPGNLTLTSKLPDAQVKVSDFGLAPVLDPDNAILHRLTPSRYTAPEIRTSSSPITSGAPDMWSVGAIAHRLLVGRAPSEVKGAPTLLERMTGSRSEDPWLERSSAAKDFVQCLLPTDPNQRLSAVNALQHPWLKSHAPVSLWRRDNKSMQDIQFKTLCYMLSVLMIPVLVPHRDWEQLRVAFRRSDHDGDGFVLSHDAMRVIRQRCFLKEAVAAALAIADVGKTDVLDLCTTSVADLIAREFFAAGPTAAPLAGPFTASDLAPRMIKKFFETFGKQQKVVTLAGISSKLRTATARDVEQYCGVQYSVILDGLPEDCNLDEKILQAHLGKHAGRGTPLGVGHSEIVEAPPWLMPFGASIISLFQGCQIGAAHRSSSPHSLTIC</sequence>
<keyword evidence="4" id="KW-0418">Kinase</keyword>
<evidence type="ECO:0000256" key="4">
    <source>
        <dbReference type="ARBA" id="ARBA00022777"/>
    </source>
</evidence>
<keyword evidence="1" id="KW-0723">Serine/threonine-protein kinase</keyword>
<proteinExistence type="predicted"/>
<name>A0A7S1A7H3_NOCSC</name>
<evidence type="ECO:0000256" key="3">
    <source>
        <dbReference type="ARBA" id="ARBA00022741"/>
    </source>
</evidence>
<accession>A0A7S1A7H3</accession>
<protein>
    <recommendedName>
        <fullName evidence="6">Protein kinase domain-containing protein</fullName>
    </recommendedName>
</protein>
<evidence type="ECO:0000256" key="5">
    <source>
        <dbReference type="ARBA" id="ARBA00022840"/>
    </source>
</evidence>
<keyword evidence="5" id="KW-0067">ATP-binding</keyword>
<dbReference type="EMBL" id="HBFQ01026808">
    <property type="protein sequence ID" value="CAD8844571.1"/>
    <property type="molecule type" value="Transcribed_RNA"/>
</dbReference>
<dbReference type="InterPro" id="IPR011009">
    <property type="entry name" value="Kinase-like_dom_sf"/>
</dbReference>
<evidence type="ECO:0000313" key="7">
    <source>
        <dbReference type="EMBL" id="CAD8844571.1"/>
    </source>
</evidence>
<evidence type="ECO:0000256" key="2">
    <source>
        <dbReference type="ARBA" id="ARBA00022679"/>
    </source>
</evidence>
<dbReference type="SUPFAM" id="SSF47473">
    <property type="entry name" value="EF-hand"/>
    <property type="match status" value="1"/>
</dbReference>
<dbReference type="PROSITE" id="PS50011">
    <property type="entry name" value="PROTEIN_KINASE_DOM"/>
    <property type="match status" value="1"/>
</dbReference>
<reference evidence="7" key="1">
    <citation type="submission" date="2021-01" db="EMBL/GenBank/DDBJ databases">
        <authorList>
            <person name="Corre E."/>
            <person name="Pelletier E."/>
            <person name="Niang G."/>
            <person name="Scheremetjew M."/>
            <person name="Finn R."/>
            <person name="Kale V."/>
            <person name="Holt S."/>
            <person name="Cochrane G."/>
            <person name="Meng A."/>
            <person name="Brown T."/>
            <person name="Cohen L."/>
        </authorList>
    </citation>
    <scope>NUCLEOTIDE SEQUENCE</scope>
</reference>